<name>A0A4Y9Y4C4_9AGAM</name>
<dbReference type="PROSITE" id="PS50097">
    <property type="entry name" value="BTB"/>
    <property type="match status" value="1"/>
</dbReference>
<dbReference type="InterPro" id="IPR011333">
    <property type="entry name" value="SKP1/BTB/POZ_sf"/>
</dbReference>
<evidence type="ECO:0000256" key="1">
    <source>
        <dbReference type="SAM" id="MobiDB-lite"/>
    </source>
</evidence>
<dbReference type="Pfam" id="PF00651">
    <property type="entry name" value="BTB"/>
    <property type="match status" value="1"/>
</dbReference>
<dbReference type="Proteomes" id="UP000298327">
    <property type="component" value="Unassembled WGS sequence"/>
</dbReference>
<dbReference type="InterPro" id="IPR000210">
    <property type="entry name" value="BTB/POZ_dom"/>
</dbReference>
<comment type="caution">
    <text evidence="3">The sequence shown here is derived from an EMBL/GenBank/DDBJ whole genome shotgun (WGS) entry which is preliminary data.</text>
</comment>
<dbReference type="EMBL" id="SEOQ01000785">
    <property type="protein sequence ID" value="TFY56972.1"/>
    <property type="molecule type" value="Genomic_DNA"/>
</dbReference>
<reference evidence="3 4" key="1">
    <citation type="submission" date="2019-02" db="EMBL/GenBank/DDBJ databases">
        <title>Genome sequencing of the rare red list fungi Dentipellis fragilis.</title>
        <authorList>
            <person name="Buettner E."/>
            <person name="Kellner H."/>
        </authorList>
    </citation>
    <scope>NUCLEOTIDE SEQUENCE [LARGE SCALE GENOMIC DNA]</scope>
    <source>
        <strain evidence="3 4">DSM 105465</strain>
    </source>
</reference>
<evidence type="ECO:0000313" key="3">
    <source>
        <dbReference type="EMBL" id="TFY56972.1"/>
    </source>
</evidence>
<proteinExistence type="predicted"/>
<accession>A0A4Y9Y4C4</accession>
<organism evidence="3 4">
    <name type="scientific">Dentipellis fragilis</name>
    <dbReference type="NCBI Taxonomy" id="205917"/>
    <lineage>
        <taxon>Eukaryota</taxon>
        <taxon>Fungi</taxon>
        <taxon>Dikarya</taxon>
        <taxon>Basidiomycota</taxon>
        <taxon>Agaricomycotina</taxon>
        <taxon>Agaricomycetes</taxon>
        <taxon>Russulales</taxon>
        <taxon>Hericiaceae</taxon>
        <taxon>Dentipellis</taxon>
    </lineage>
</organism>
<gene>
    <name evidence="3" type="ORF">EVG20_g8723</name>
</gene>
<protein>
    <recommendedName>
        <fullName evidence="2">BTB domain-containing protein</fullName>
    </recommendedName>
</protein>
<feature type="region of interest" description="Disordered" evidence="1">
    <location>
        <begin position="209"/>
        <end position="272"/>
    </location>
</feature>
<dbReference type="AlphaFoldDB" id="A0A4Y9Y4C4"/>
<evidence type="ECO:0000313" key="4">
    <source>
        <dbReference type="Proteomes" id="UP000298327"/>
    </source>
</evidence>
<dbReference type="Gene3D" id="3.30.710.10">
    <property type="entry name" value="Potassium Channel Kv1.1, Chain A"/>
    <property type="match status" value="1"/>
</dbReference>
<evidence type="ECO:0000259" key="2">
    <source>
        <dbReference type="PROSITE" id="PS50097"/>
    </source>
</evidence>
<dbReference type="STRING" id="205917.A0A4Y9Y4C4"/>
<feature type="domain" description="BTB" evidence="2">
    <location>
        <begin position="14"/>
        <end position="84"/>
    </location>
</feature>
<feature type="region of interest" description="Disordered" evidence="1">
    <location>
        <begin position="306"/>
        <end position="330"/>
    </location>
</feature>
<keyword evidence="4" id="KW-1185">Reference proteome</keyword>
<dbReference type="SUPFAM" id="SSF54695">
    <property type="entry name" value="POZ domain"/>
    <property type="match status" value="1"/>
</dbReference>
<sequence length="330" mass="36267">MTIMRHPQYYIEGGDLLLRVEDMVFRVHSYFFVRESAWFRDLIARQTPVVKTCDNAALVIDGVYAVDFVRFIWVFYNPTYSVDGVTIVEWTSILTLATQWGFQEVKSLCIREMERLEIDPIHKIYVYHEFKLPEHLLIPSYTSLCVRDDPVSAEEGKLLGLETSLQIAAGREKARGILSGGQRSPGPVTLLGNDLRGLVSQVFNVDATSVGNGPDELQKSDTSTVPMLAEPQPSGSMSTTIDAEAKTSGKSHKNGTGNSTNKDKAGKAKVSRRVQAHLDASLTSEGILGIARLTCNTSADVVRNNDRGAAQSFEGPPPPRFDNTNASADT</sequence>
<dbReference type="OrthoDB" id="2593747at2759"/>